<accession>A0A9W4RR06</accession>
<dbReference type="GO" id="GO:1990573">
    <property type="term" value="P:potassium ion import across plasma membrane"/>
    <property type="evidence" value="ECO:0007669"/>
    <property type="project" value="TreeGrafter"/>
</dbReference>
<dbReference type="InterPro" id="IPR051143">
    <property type="entry name" value="TrkH_K-transport"/>
</dbReference>
<reference evidence="7" key="1">
    <citation type="submission" date="2022-08" db="EMBL/GenBank/DDBJ databases">
        <authorList>
            <person name="Giroux E."/>
            <person name="Giroux E."/>
        </authorList>
    </citation>
    <scope>NUCLEOTIDE SEQUENCE</scope>
    <source>
        <strain evidence="7">H1091258</strain>
    </source>
</reference>
<dbReference type="EMBL" id="CAMGZC010000219">
    <property type="protein sequence ID" value="CAI0645139.1"/>
    <property type="molecule type" value="Genomic_DNA"/>
</dbReference>
<dbReference type="GO" id="GO:0005886">
    <property type="term" value="C:plasma membrane"/>
    <property type="evidence" value="ECO:0007669"/>
    <property type="project" value="TreeGrafter"/>
</dbReference>
<proteinExistence type="predicted"/>
<keyword evidence="4" id="KW-1133">Transmembrane helix</keyword>
<dbReference type="InterPro" id="IPR003445">
    <property type="entry name" value="Cat_transpt"/>
</dbReference>
<evidence type="ECO:0000256" key="4">
    <source>
        <dbReference type="ARBA" id="ARBA00022989"/>
    </source>
</evidence>
<evidence type="ECO:0000256" key="5">
    <source>
        <dbReference type="ARBA" id="ARBA00023065"/>
    </source>
</evidence>
<keyword evidence="3" id="KW-0812">Transmembrane</keyword>
<evidence type="ECO:0000256" key="6">
    <source>
        <dbReference type="ARBA" id="ARBA00023136"/>
    </source>
</evidence>
<keyword evidence="2" id="KW-0813">Transport</keyword>
<dbReference type="Proteomes" id="UP001152533">
    <property type="component" value="Unassembled WGS sequence"/>
</dbReference>
<keyword evidence="6" id="KW-0472">Membrane</keyword>
<dbReference type="Pfam" id="PF02386">
    <property type="entry name" value="TrkH"/>
    <property type="match status" value="1"/>
</dbReference>
<dbReference type="PANTHER" id="PTHR31064">
    <property type="entry name" value="POTASSIUM TRANSPORT PROTEIN DDB_G0292412-RELATED"/>
    <property type="match status" value="1"/>
</dbReference>
<comment type="subcellular location">
    <subcellularLocation>
        <location evidence="1">Membrane</location>
        <topology evidence="1">Multi-pass membrane protein</topology>
    </subcellularLocation>
</comment>
<dbReference type="GO" id="GO:0140107">
    <property type="term" value="F:high-affinity potassium ion transmembrane transporter activity"/>
    <property type="evidence" value="ECO:0007669"/>
    <property type="project" value="TreeGrafter"/>
</dbReference>
<keyword evidence="5" id="KW-0406">Ion transport</keyword>
<evidence type="ECO:0000313" key="7">
    <source>
        <dbReference type="EMBL" id="CAI0645139.1"/>
    </source>
</evidence>
<name>A0A9W4RR06_9PEZI</name>
<evidence type="ECO:0000313" key="8">
    <source>
        <dbReference type="Proteomes" id="UP001152533"/>
    </source>
</evidence>
<organism evidence="7 8">
    <name type="scientific">Colletotrichum noveboracense</name>
    <dbReference type="NCBI Taxonomy" id="2664923"/>
    <lineage>
        <taxon>Eukaryota</taxon>
        <taxon>Fungi</taxon>
        <taxon>Dikarya</taxon>
        <taxon>Ascomycota</taxon>
        <taxon>Pezizomycotina</taxon>
        <taxon>Sordariomycetes</taxon>
        <taxon>Hypocreomycetidae</taxon>
        <taxon>Glomerellales</taxon>
        <taxon>Glomerellaceae</taxon>
        <taxon>Colletotrichum</taxon>
        <taxon>Colletotrichum gloeosporioides species complex</taxon>
    </lineage>
</organism>
<dbReference type="AlphaFoldDB" id="A0A9W4RR06"/>
<protein>
    <submittedName>
        <fullName evidence="7">Uncharacterized protein</fullName>
    </submittedName>
</protein>
<keyword evidence="8" id="KW-1185">Reference proteome</keyword>
<comment type="caution">
    <text evidence="7">The sequence shown here is derived from an EMBL/GenBank/DDBJ whole genome shotgun (WGS) entry which is preliminary data.</text>
</comment>
<evidence type="ECO:0000256" key="2">
    <source>
        <dbReference type="ARBA" id="ARBA00022448"/>
    </source>
</evidence>
<dbReference type="PANTHER" id="PTHR31064:SF30">
    <property type="entry name" value="HIGH-AFFINITY POTASSIUM TRANSPORT PROTEIN-RELATED"/>
    <property type="match status" value="1"/>
</dbReference>
<evidence type="ECO:0000256" key="3">
    <source>
        <dbReference type="ARBA" id="ARBA00022692"/>
    </source>
</evidence>
<dbReference type="GO" id="GO:0030007">
    <property type="term" value="P:intracellular potassium ion homeostasis"/>
    <property type="evidence" value="ECO:0007669"/>
    <property type="project" value="TreeGrafter"/>
</dbReference>
<evidence type="ECO:0000256" key="1">
    <source>
        <dbReference type="ARBA" id="ARBA00004141"/>
    </source>
</evidence>
<gene>
    <name evidence="7" type="ORF">CGXH109_LOCUS42518</name>
</gene>
<sequence>MFCIAHFTRSGNVGLSLGHPSVMTSLSGEFTTFSKLVVCAMMIRGRHRGLPYALDKAIMLPSEGSPRQEHGSCKYAND</sequence>